<evidence type="ECO:0000256" key="5">
    <source>
        <dbReference type="ARBA" id="ARBA00042090"/>
    </source>
</evidence>
<keyword evidence="8" id="KW-0413">Isomerase</keyword>
<evidence type="ECO:0000313" key="8">
    <source>
        <dbReference type="EMBL" id="OAD58595.1"/>
    </source>
</evidence>
<dbReference type="GO" id="GO:0071013">
    <property type="term" value="C:catalytic step 2 spliceosome"/>
    <property type="evidence" value="ECO:0007669"/>
    <property type="project" value="TreeGrafter"/>
</dbReference>
<reference evidence="8 9" key="1">
    <citation type="submission" date="2015-07" db="EMBL/GenBank/DDBJ databases">
        <title>The genome of Eufriesea mexicana.</title>
        <authorList>
            <person name="Pan H."/>
            <person name="Kapheim K."/>
        </authorList>
    </citation>
    <scope>NUCLEOTIDE SEQUENCE [LARGE SCALE GENOMIC DNA]</scope>
    <source>
        <strain evidence="8">0111107269</strain>
        <tissue evidence="8">Whole body</tissue>
    </source>
</reference>
<evidence type="ECO:0000256" key="1">
    <source>
        <dbReference type="ARBA" id="ARBA00004123"/>
    </source>
</evidence>
<dbReference type="GO" id="GO:0003755">
    <property type="term" value="F:peptidyl-prolyl cis-trans isomerase activity"/>
    <property type="evidence" value="ECO:0007669"/>
    <property type="project" value="InterPro"/>
</dbReference>
<keyword evidence="9" id="KW-1185">Reference proteome</keyword>
<organism evidence="8 9">
    <name type="scientific">Eufriesea mexicana</name>
    <dbReference type="NCBI Taxonomy" id="516756"/>
    <lineage>
        <taxon>Eukaryota</taxon>
        <taxon>Metazoa</taxon>
        <taxon>Ecdysozoa</taxon>
        <taxon>Arthropoda</taxon>
        <taxon>Hexapoda</taxon>
        <taxon>Insecta</taxon>
        <taxon>Pterygota</taxon>
        <taxon>Neoptera</taxon>
        <taxon>Endopterygota</taxon>
        <taxon>Hymenoptera</taxon>
        <taxon>Apocrita</taxon>
        <taxon>Aculeata</taxon>
        <taxon>Apoidea</taxon>
        <taxon>Anthophila</taxon>
        <taxon>Apidae</taxon>
        <taxon>Eufriesea</taxon>
    </lineage>
</organism>
<evidence type="ECO:0000256" key="4">
    <source>
        <dbReference type="ARBA" id="ARBA00040027"/>
    </source>
</evidence>
<evidence type="ECO:0000256" key="2">
    <source>
        <dbReference type="ARBA" id="ARBA00007365"/>
    </source>
</evidence>
<dbReference type="InterPro" id="IPR029000">
    <property type="entry name" value="Cyclophilin-like_dom_sf"/>
</dbReference>
<dbReference type="Pfam" id="PF00160">
    <property type="entry name" value="Pro_isomerase"/>
    <property type="match status" value="1"/>
</dbReference>
<dbReference type="Gene3D" id="2.40.100.10">
    <property type="entry name" value="Cyclophilin-like"/>
    <property type="match status" value="1"/>
</dbReference>
<dbReference type="InterPro" id="IPR002130">
    <property type="entry name" value="Cyclophilin-type_PPIase_dom"/>
</dbReference>
<comment type="subunit">
    <text evidence="6">Part of the activated spliceosome B/catalytic step 1 spliceosome, one of the forms of the spliceosome which has a well-formed active site but still cannot catalyze the branching reaction and is composed at least of 52 proteins, the U2, U5 and U6 snRNAs and the pre-mRNA. Recruited during early steps of activated spliceosome B maturation, it is probably one of the first proteins released from this complex as he matures to the spliceosome C complex. Component of the minor spliceosome, which splices U12-type introns.</text>
</comment>
<evidence type="ECO:0000256" key="6">
    <source>
        <dbReference type="ARBA" id="ARBA00046368"/>
    </source>
</evidence>
<keyword evidence="3" id="KW-0539">Nucleus</keyword>
<dbReference type="SUPFAM" id="SSF50891">
    <property type="entry name" value="Cyclophilin-like"/>
    <property type="match status" value="1"/>
</dbReference>
<protein>
    <recommendedName>
        <fullName evidence="4">Spliceosome-associated protein CWC27 homolog</fullName>
    </recommendedName>
    <alternativeName>
        <fullName evidence="5">Probable inactive peptidyl-prolyl cis-trans isomerase CWC27 homolog</fullName>
    </alternativeName>
</protein>
<dbReference type="PANTHER" id="PTHR45625:SF6">
    <property type="entry name" value="SPLICEOSOME-ASSOCIATED PROTEIN CWC27 HOMOLOG"/>
    <property type="match status" value="1"/>
</dbReference>
<evidence type="ECO:0000313" key="9">
    <source>
        <dbReference type="Proteomes" id="UP000250275"/>
    </source>
</evidence>
<proteinExistence type="inferred from homology"/>
<evidence type="ECO:0000259" key="7">
    <source>
        <dbReference type="Pfam" id="PF00160"/>
    </source>
</evidence>
<comment type="subcellular location">
    <subcellularLocation>
        <location evidence="1">Nucleus</location>
    </subcellularLocation>
</comment>
<dbReference type="PANTHER" id="PTHR45625">
    <property type="entry name" value="PEPTIDYL-PROLYL CIS-TRANS ISOMERASE-RELATED"/>
    <property type="match status" value="1"/>
</dbReference>
<dbReference type="InterPro" id="IPR044666">
    <property type="entry name" value="Cyclophilin_A-like"/>
</dbReference>
<evidence type="ECO:0000256" key="3">
    <source>
        <dbReference type="ARBA" id="ARBA00023242"/>
    </source>
</evidence>
<dbReference type="Proteomes" id="UP000250275">
    <property type="component" value="Unassembled WGS sequence"/>
</dbReference>
<name>A0A310SSA6_9HYME</name>
<accession>A0A310SSA6</accession>
<comment type="similarity">
    <text evidence="2">Belongs to the cyclophilin-type PPIase family.</text>
</comment>
<dbReference type="AlphaFoldDB" id="A0A310SSA6"/>
<feature type="domain" description="PPIase cyclophilin-type" evidence="7">
    <location>
        <begin position="41"/>
        <end position="101"/>
    </location>
</feature>
<sequence length="134" mass="15281">MVVISKVQEEVVKTYVNCNGEISRRISYKSTFLSTRFNCCGRDDNDSQFYFTLGSTSELQNKHTIFGKVTGETIYNMLKLKEALVDENDRPLYAPKMIKAELLNNPFSDIIPRIIVQESEEVKDSSKTKTGEVN</sequence>
<dbReference type="EMBL" id="KQ760945">
    <property type="protein sequence ID" value="OAD58595.1"/>
    <property type="molecule type" value="Genomic_DNA"/>
</dbReference>
<gene>
    <name evidence="8" type="ORF">WN48_10681</name>
</gene>